<evidence type="ECO:0000256" key="1">
    <source>
        <dbReference type="ARBA" id="ARBA00004370"/>
    </source>
</evidence>
<reference evidence="5 6" key="1">
    <citation type="submission" date="2008-10" db="EMBL/GenBank/DDBJ databases">
        <title>Draft genome sequence of Parabacteroides johnsonii (DSM 18315).</title>
        <authorList>
            <person name="Sudarsanam P."/>
            <person name="Ley R."/>
            <person name="Guruge J."/>
            <person name="Turnbaugh P.J."/>
            <person name="Mahowald M."/>
            <person name="Liep D."/>
            <person name="Gordon J."/>
        </authorList>
    </citation>
    <scope>NUCLEOTIDE SEQUENCE [LARGE SCALE GENOMIC DNA]</scope>
    <source>
        <strain evidence="5 6">DSM 18315</strain>
    </source>
</reference>
<dbReference type="HOGENOM" id="CLU_058370_1_0_10"/>
<evidence type="ECO:0000256" key="2">
    <source>
        <dbReference type="ARBA" id="ARBA00023136"/>
    </source>
</evidence>
<accession>B7B7R2</accession>
<dbReference type="InterPro" id="IPR006665">
    <property type="entry name" value="OmpA-like"/>
</dbReference>
<dbReference type="CDD" id="cd07185">
    <property type="entry name" value="OmpA_C-like"/>
    <property type="match status" value="1"/>
</dbReference>
<dbReference type="InterPro" id="IPR036737">
    <property type="entry name" value="OmpA-like_sf"/>
</dbReference>
<dbReference type="PANTHER" id="PTHR30329:SF21">
    <property type="entry name" value="LIPOPROTEIN YIAD-RELATED"/>
    <property type="match status" value="1"/>
</dbReference>
<dbReference type="PROSITE" id="PS51123">
    <property type="entry name" value="OMPA_2"/>
    <property type="match status" value="1"/>
</dbReference>
<keyword evidence="2 3" id="KW-0472">Membrane</keyword>
<dbReference type="AlphaFoldDB" id="B7B7R2"/>
<dbReference type="InterPro" id="IPR050330">
    <property type="entry name" value="Bact_OuterMem_StrucFunc"/>
</dbReference>
<dbReference type="GO" id="GO:0009279">
    <property type="term" value="C:cell outer membrane"/>
    <property type="evidence" value="ECO:0007669"/>
    <property type="project" value="InterPro"/>
</dbReference>
<proteinExistence type="predicted"/>
<dbReference type="Proteomes" id="UP000005510">
    <property type="component" value="Unassembled WGS sequence"/>
</dbReference>
<sequence length="403" mass="45755">MIPAIFITKKSIMKKYLFIMVLCSIIQISFAQSKEGQSSEPARKATFINNGFWDHWFIGAGAGANIYFGDRNSDADFFHRFTVAPEVQFGKWINPYLGTRIKGAGLTNLHTFNDNATIMSRNRFATVQADLMWSMTDYFMKYSSDRVYSLVPYVGFGWAFGWDYTNQPTYAGGHTRMNGMTLNAGIINNFKLSDRVTLSIEFAATAVRSEFNQVKSSGNYDILGTASAGLIFNLGKTAAFSEAELRNPQEIDALNSRINELYAQNQELAQRPVDCPDCPEPEVITEKVVEFEDNPLINNVVLFKINQTKVDPYQGVNIYNIAQYLKDNPQFKVRVIGYTDRKTGTSQINEKLSAERAQNVARILISDYNISRDRIKVEWVGDKEPPFDKPEWNRAVILYVEQE</sequence>
<gene>
    <name evidence="5" type="ORF">PRABACTJOHN_01060</name>
</gene>
<dbReference type="PROSITE" id="PS01068">
    <property type="entry name" value="OMPA_1"/>
    <property type="match status" value="1"/>
</dbReference>
<evidence type="ECO:0000313" key="6">
    <source>
        <dbReference type="Proteomes" id="UP000005510"/>
    </source>
</evidence>
<reference evidence="5 6" key="2">
    <citation type="submission" date="2008-10" db="EMBL/GenBank/DDBJ databases">
        <authorList>
            <person name="Fulton L."/>
            <person name="Clifton S."/>
            <person name="Fulton B."/>
            <person name="Xu J."/>
            <person name="Minx P."/>
            <person name="Pepin K.H."/>
            <person name="Johnson M."/>
            <person name="Bhonagiri V."/>
            <person name="Nash W.E."/>
            <person name="Mardis E.R."/>
            <person name="Wilson R.K."/>
        </authorList>
    </citation>
    <scope>NUCLEOTIDE SEQUENCE [LARGE SCALE GENOMIC DNA]</scope>
    <source>
        <strain evidence="5 6">DSM 18315</strain>
    </source>
</reference>
<dbReference type="PANTHER" id="PTHR30329">
    <property type="entry name" value="STATOR ELEMENT OF FLAGELLAR MOTOR COMPLEX"/>
    <property type="match status" value="1"/>
</dbReference>
<feature type="domain" description="OmpA-like" evidence="4">
    <location>
        <begin position="290"/>
        <end position="403"/>
    </location>
</feature>
<dbReference type="InterPro" id="IPR006690">
    <property type="entry name" value="OMPA-like_CS"/>
</dbReference>
<name>B7B7R2_9BACT</name>
<evidence type="ECO:0000256" key="3">
    <source>
        <dbReference type="PROSITE-ProRule" id="PRU00473"/>
    </source>
</evidence>
<comment type="subcellular location">
    <subcellularLocation>
        <location evidence="1">Membrane</location>
    </subcellularLocation>
</comment>
<comment type="caution">
    <text evidence="5">The sequence shown here is derived from an EMBL/GenBank/DDBJ whole genome shotgun (WGS) entry which is preliminary data.</text>
</comment>
<evidence type="ECO:0000313" key="5">
    <source>
        <dbReference type="EMBL" id="EEC97534.1"/>
    </source>
</evidence>
<dbReference type="SUPFAM" id="SSF103088">
    <property type="entry name" value="OmpA-like"/>
    <property type="match status" value="1"/>
</dbReference>
<dbReference type="Gene3D" id="3.30.1330.60">
    <property type="entry name" value="OmpA-like domain"/>
    <property type="match status" value="1"/>
</dbReference>
<dbReference type="STRING" id="537006.PRABACTJOHN_01060"/>
<evidence type="ECO:0000259" key="4">
    <source>
        <dbReference type="PROSITE" id="PS51123"/>
    </source>
</evidence>
<dbReference type="EMBL" id="ABYH01000079">
    <property type="protein sequence ID" value="EEC97534.1"/>
    <property type="molecule type" value="Genomic_DNA"/>
</dbReference>
<dbReference type="Pfam" id="PF00691">
    <property type="entry name" value="OmpA"/>
    <property type="match status" value="1"/>
</dbReference>
<organism evidence="5 6">
    <name type="scientific">Parabacteroides johnsonii DSM 18315</name>
    <dbReference type="NCBI Taxonomy" id="537006"/>
    <lineage>
        <taxon>Bacteria</taxon>
        <taxon>Pseudomonadati</taxon>
        <taxon>Bacteroidota</taxon>
        <taxon>Bacteroidia</taxon>
        <taxon>Bacteroidales</taxon>
        <taxon>Tannerellaceae</taxon>
        <taxon>Parabacteroides</taxon>
    </lineage>
</organism>
<protein>
    <submittedName>
        <fullName evidence="5">OmpA family protein</fullName>
    </submittedName>
</protein>